<dbReference type="EMBL" id="FPBK01000006">
    <property type="protein sequence ID" value="SFU54024.1"/>
    <property type="molecule type" value="Genomic_DNA"/>
</dbReference>
<evidence type="ECO:0000313" key="6">
    <source>
        <dbReference type="EMBL" id="SFU54024.1"/>
    </source>
</evidence>
<comment type="subcellular location">
    <subcellularLocation>
        <location evidence="1">Membrane</location>
        <topology evidence="1">Multi-pass membrane protein</topology>
    </subcellularLocation>
</comment>
<evidence type="ECO:0000256" key="4">
    <source>
        <dbReference type="ARBA" id="ARBA00023136"/>
    </source>
</evidence>
<dbReference type="AlphaFoldDB" id="A0A1I7GZY2"/>
<sequence>MTNRIPQMERKLWQLLKWMPSLLVSIFYINNGFGKVLYPDASRKILSSIGIMRATGIFLIVATLLFLYQKTIIWGATLLALYMTFIVGVHIYKGKPYEVAMLIVFATVVAAYMRKSPIKTR</sequence>
<proteinExistence type="predicted"/>
<organism evidence="6 7">
    <name type="scientific">Pustulibacterium marinum</name>
    <dbReference type="NCBI Taxonomy" id="1224947"/>
    <lineage>
        <taxon>Bacteria</taxon>
        <taxon>Pseudomonadati</taxon>
        <taxon>Bacteroidota</taxon>
        <taxon>Flavobacteriia</taxon>
        <taxon>Flavobacteriales</taxon>
        <taxon>Flavobacteriaceae</taxon>
        <taxon>Pustulibacterium</taxon>
    </lineage>
</organism>
<accession>A0A1I7GZY2</accession>
<evidence type="ECO:0000313" key="7">
    <source>
        <dbReference type="Proteomes" id="UP000199138"/>
    </source>
</evidence>
<keyword evidence="7" id="KW-1185">Reference proteome</keyword>
<dbReference type="RefSeq" id="WP_093025035.1">
    <property type="nucleotide sequence ID" value="NZ_FPBK01000006.1"/>
</dbReference>
<dbReference type="GO" id="GO:0016020">
    <property type="term" value="C:membrane"/>
    <property type="evidence" value="ECO:0007669"/>
    <property type="project" value="UniProtKB-SubCell"/>
</dbReference>
<keyword evidence="2 5" id="KW-0812">Transmembrane</keyword>
<dbReference type="Proteomes" id="UP000199138">
    <property type="component" value="Unassembled WGS sequence"/>
</dbReference>
<name>A0A1I7GZY2_9FLAO</name>
<reference evidence="6 7" key="1">
    <citation type="submission" date="2016-10" db="EMBL/GenBank/DDBJ databases">
        <authorList>
            <person name="de Groot N.N."/>
        </authorList>
    </citation>
    <scope>NUCLEOTIDE SEQUENCE [LARGE SCALE GENOMIC DNA]</scope>
    <source>
        <strain evidence="6 7">CGMCC 1.12333</strain>
    </source>
</reference>
<feature type="transmembrane region" description="Helical" evidence="5">
    <location>
        <begin position="97"/>
        <end position="113"/>
    </location>
</feature>
<feature type="transmembrane region" description="Helical" evidence="5">
    <location>
        <begin position="45"/>
        <end position="67"/>
    </location>
</feature>
<evidence type="ECO:0000256" key="2">
    <source>
        <dbReference type="ARBA" id="ARBA00022692"/>
    </source>
</evidence>
<gene>
    <name evidence="6" type="ORF">SAMN05216480_106143</name>
</gene>
<evidence type="ECO:0000256" key="3">
    <source>
        <dbReference type="ARBA" id="ARBA00022989"/>
    </source>
</evidence>
<keyword evidence="4 5" id="KW-0472">Membrane</keyword>
<dbReference type="Pfam" id="PF13564">
    <property type="entry name" value="DoxX_2"/>
    <property type="match status" value="1"/>
</dbReference>
<keyword evidence="3 5" id="KW-1133">Transmembrane helix</keyword>
<feature type="transmembrane region" description="Helical" evidence="5">
    <location>
        <begin position="12"/>
        <end position="33"/>
    </location>
</feature>
<dbReference type="OrthoDB" id="1442893at2"/>
<evidence type="ECO:0000256" key="5">
    <source>
        <dbReference type="SAM" id="Phobius"/>
    </source>
</evidence>
<dbReference type="STRING" id="1224947.SAMN05216480_106143"/>
<dbReference type="InterPro" id="IPR032808">
    <property type="entry name" value="DoxX"/>
</dbReference>
<evidence type="ECO:0000256" key="1">
    <source>
        <dbReference type="ARBA" id="ARBA00004141"/>
    </source>
</evidence>
<feature type="transmembrane region" description="Helical" evidence="5">
    <location>
        <begin position="72"/>
        <end position="91"/>
    </location>
</feature>
<protein>
    <submittedName>
        <fullName evidence="6">DoxX-like family protein</fullName>
    </submittedName>
</protein>